<dbReference type="EMBL" id="QVQW01000011">
    <property type="protein sequence ID" value="RKU47059.1"/>
    <property type="molecule type" value="Genomic_DNA"/>
</dbReference>
<evidence type="ECO:0000256" key="4">
    <source>
        <dbReference type="ARBA" id="ARBA00023136"/>
    </source>
</evidence>
<dbReference type="SUPFAM" id="SSF103473">
    <property type="entry name" value="MFS general substrate transporter"/>
    <property type="match status" value="1"/>
</dbReference>
<proteinExistence type="predicted"/>
<accession>A0A420YGR4</accession>
<keyword evidence="8" id="KW-1185">Reference proteome</keyword>
<evidence type="ECO:0000256" key="5">
    <source>
        <dbReference type="SAM" id="MobiDB-lite"/>
    </source>
</evidence>
<feature type="region of interest" description="Disordered" evidence="5">
    <location>
        <begin position="246"/>
        <end position="285"/>
    </location>
</feature>
<dbReference type="GO" id="GO:0005886">
    <property type="term" value="C:plasma membrane"/>
    <property type="evidence" value="ECO:0007669"/>
    <property type="project" value="TreeGrafter"/>
</dbReference>
<feature type="transmembrane region" description="Helical" evidence="6">
    <location>
        <begin position="538"/>
        <end position="564"/>
    </location>
</feature>
<evidence type="ECO:0008006" key="9">
    <source>
        <dbReference type="Google" id="ProtNLM"/>
    </source>
</evidence>
<feature type="transmembrane region" description="Helical" evidence="6">
    <location>
        <begin position="364"/>
        <end position="387"/>
    </location>
</feature>
<dbReference type="GO" id="GO:0022857">
    <property type="term" value="F:transmembrane transporter activity"/>
    <property type="evidence" value="ECO:0007669"/>
    <property type="project" value="InterPro"/>
</dbReference>
<dbReference type="OrthoDB" id="2533084at2759"/>
<evidence type="ECO:0000256" key="3">
    <source>
        <dbReference type="ARBA" id="ARBA00022989"/>
    </source>
</evidence>
<keyword evidence="3 6" id="KW-1133">Transmembrane helix</keyword>
<comment type="subcellular location">
    <subcellularLocation>
        <location evidence="1">Membrane</location>
        <topology evidence="1">Multi-pass membrane protein</topology>
    </subcellularLocation>
</comment>
<feature type="region of interest" description="Disordered" evidence="5">
    <location>
        <begin position="1"/>
        <end position="104"/>
    </location>
</feature>
<feature type="transmembrane region" description="Helical" evidence="6">
    <location>
        <begin position="677"/>
        <end position="698"/>
    </location>
</feature>
<dbReference type="PANTHER" id="PTHR23502">
    <property type="entry name" value="MAJOR FACILITATOR SUPERFAMILY"/>
    <property type="match status" value="1"/>
</dbReference>
<dbReference type="Proteomes" id="UP000275385">
    <property type="component" value="Unassembled WGS sequence"/>
</dbReference>
<feature type="transmembrane region" description="Helical" evidence="6">
    <location>
        <begin position="296"/>
        <end position="312"/>
    </location>
</feature>
<feature type="transmembrane region" description="Helical" evidence="6">
    <location>
        <begin position="422"/>
        <end position="447"/>
    </location>
</feature>
<feature type="transmembrane region" description="Helical" evidence="6">
    <location>
        <begin position="710"/>
        <end position="729"/>
    </location>
</feature>
<organism evidence="7 8">
    <name type="scientific">Coniochaeta pulveracea</name>
    <dbReference type="NCBI Taxonomy" id="177199"/>
    <lineage>
        <taxon>Eukaryota</taxon>
        <taxon>Fungi</taxon>
        <taxon>Dikarya</taxon>
        <taxon>Ascomycota</taxon>
        <taxon>Pezizomycotina</taxon>
        <taxon>Sordariomycetes</taxon>
        <taxon>Sordariomycetidae</taxon>
        <taxon>Coniochaetales</taxon>
        <taxon>Coniochaetaceae</taxon>
        <taxon>Coniochaeta</taxon>
    </lineage>
</organism>
<comment type="caution">
    <text evidence="7">The sequence shown here is derived from an EMBL/GenBank/DDBJ whole genome shotgun (WGS) entry which is preliminary data.</text>
</comment>
<evidence type="ECO:0000256" key="2">
    <source>
        <dbReference type="ARBA" id="ARBA00022692"/>
    </source>
</evidence>
<feature type="transmembrane region" description="Helical" evidence="6">
    <location>
        <begin position="332"/>
        <end position="352"/>
    </location>
</feature>
<evidence type="ECO:0000256" key="1">
    <source>
        <dbReference type="ARBA" id="ARBA00004141"/>
    </source>
</evidence>
<feature type="transmembrane region" description="Helical" evidence="6">
    <location>
        <begin position="453"/>
        <end position="471"/>
    </location>
</feature>
<dbReference type="AlphaFoldDB" id="A0A420YGR4"/>
<reference evidence="7 8" key="1">
    <citation type="submission" date="2018-08" db="EMBL/GenBank/DDBJ databases">
        <title>Draft genome of the lignicolous fungus Coniochaeta pulveracea.</title>
        <authorList>
            <person name="Borstlap C.J."/>
            <person name="De Witt R.N."/>
            <person name="Botha A."/>
            <person name="Volschenk H."/>
        </authorList>
    </citation>
    <scope>NUCLEOTIDE SEQUENCE [LARGE SCALE GENOMIC DNA]</scope>
    <source>
        <strain evidence="7 8">CAB683</strain>
    </source>
</reference>
<keyword evidence="2 6" id="KW-0812">Transmembrane</keyword>
<feature type="region of interest" description="Disordered" evidence="5">
    <location>
        <begin position="123"/>
        <end position="149"/>
    </location>
</feature>
<feature type="transmembrane region" description="Helical" evidence="6">
    <location>
        <begin position="393"/>
        <end position="415"/>
    </location>
</feature>
<evidence type="ECO:0000313" key="8">
    <source>
        <dbReference type="Proteomes" id="UP000275385"/>
    </source>
</evidence>
<sequence>MRDEDSRTGTQRRRVHPTLAQLQAQHRPPPTQIHPAFQRRDERPTDDPMMGLATPRQDSFYAPSHNRERGSHSASATRDPPAATTKTTNYVFEPEKPSHPTNDPRQLAQAQYVRQQMLLHGKDLAGSSRKVTSQASLIPSGVKGLPEPPLLTREEKEPFHELKHLPPAHTSKAKSHTSVASSSPDEDAILALAHIREAQRLLTPAYLRSEETAKDTIPERRDGHINTAVSIRDRSTVSAAERYYGCRRSSNSEKPASEGGRSGFSGDEDSDLEELEPRASTSPDDPLNWSWKKKHAVLLALIPGCLLSDWTLTWGTTVFELQAPEWQMSLPAVAQSVCPGIFMQGPGGILAVPLCQRYGRLPVLFWSQFLSLAFTIGATLAPSYAAFTAMRTLQGFFGAAPQVIGLSMIHDMFFFHERTRKINIWAASFLIGPYLGPFFSSLLLLKIGWRPDFGVLCGFYGLSLLMVILLGDETLFDRADMHKLPPGHVPTQEKQPFSMKRHITQLVIGMPSRRRCPSTPSLWRVFSNQCYLLTRPALLIPTALFVTPITMWTIGMVSTVSMFVLPAPPYGFGFSYVALAMLYLAPMIGTLLAEAWGHWFNDLLARRHPNRQPEFRLLAVYPAGLIGCMGLILYGQVLQRGLHWIGLAFGWAMTCFCTLACMTAISAYTLDCFPDHAALASAWINFWRVVGGFAVIYFQLDWVHRNGPALAFGCQALVVGGAMLTVLATQHWGKTWRERFPPPKLEHEVS</sequence>
<feature type="transmembrane region" description="Helical" evidence="6">
    <location>
        <begin position="643"/>
        <end position="665"/>
    </location>
</feature>
<evidence type="ECO:0000313" key="7">
    <source>
        <dbReference type="EMBL" id="RKU47059.1"/>
    </source>
</evidence>
<dbReference type="InterPro" id="IPR011701">
    <property type="entry name" value="MFS"/>
</dbReference>
<feature type="transmembrane region" description="Helical" evidence="6">
    <location>
        <begin position="576"/>
        <end position="596"/>
    </location>
</feature>
<evidence type="ECO:0000256" key="6">
    <source>
        <dbReference type="SAM" id="Phobius"/>
    </source>
</evidence>
<gene>
    <name evidence="7" type="ORF">DL546_008902</name>
</gene>
<keyword evidence="4 6" id="KW-0472">Membrane</keyword>
<dbReference type="STRING" id="177199.A0A420YGR4"/>
<name>A0A420YGR4_9PEZI</name>
<protein>
    <recommendedName>
        <fullName evidence="9">Major facilitator superfamily (MFS) profile domain-containing protein</fullName>
    </recommendedName>
</protein>
<dbReference type="Pfam" id="PF07690">
    <property type="entry name" value="MFS_1"/>
    <property type="match status" value="1"/>
</dbReference>
<dbReference type="InterPro" id="IPR036259">
    <property type="entry name" value="MFS_trans_sf"/>
</dbReference>
<dbReference type="Gene3D" id="1.20.1250.20">
    <property type="entry name" value="MFS general substrate transporter like domains"/>
    <property type="match status" value="1"/>
</dbReference>
<dbReference type="PANTHER" id="PTHR23502:SF159">
    <property type="entry name" value="TRANSPORTER, PUTATIVE (AFU_ORTHOLOGUE AFUA_4G14230)-RELATED"/>
    <property type="match status" value="1"/>
</dbReference>
<feature type="transmembrane region" description="Helical" evidence="6">
    <location>
        <begin position="617"/>
        <end position="637"/>
    </location>
</feature>